<evidence type="ECO:0000256" key="2">
    <source>
        <dbReference type="ARBA" id="ARBA00004651"/>
    </source>
</evidence>
<dbReference type="EMBL" id="QDDL01000010">
    <property type="protein sequence ID" value="PVZ65451.1"/>
    <property type="molecule type" value="Genomic_DNA"/>
</dbReference>
<keyword evidence="4" id="KW-1003">Cell membrane</keyword>
<dbReference type="OrthoDB" id="9776227at2"/>
<keyword evidence="7 9" id="KW-0472">Membrane</keyword>
<name>A0A2V1GRQ8_9GAMM</name>
<dbReference type="AlphaFoldDB" id="A0A2V1GRQ8"/>
<comment type="function">
    <text evidence="1">Part of the ABC transporter complex LptBFG involved in the translocation of lipopolysaccharide (LPS) from the inner membrane to the outer membrane.</text>
</comment>
<dbReference type="NCBIfam" id="TIGR04408">
    <property type="entry name" value="LptG_lptG"/>
    <property type="match status" value="1"/>
</dbReference>
<dbReference type="InterPro" id="IPR030923">
    <property type="entry name" value="LptG"/>
</dbReference>
<proteinExistence type="inferred from homology"/>
<comment type="caution">
    <text evidence="10">The sequence shown here is derived from an EMBL/GenBank/DDBJ whole genome shotgun (WGS) entry which is preliminary data.</text>
</comment>
<feature type="transmembrane region" description="Helical" evidence="9">
    <location>
        <begin position="304"/>
        <end position="328"/>
    </location>
</feature>
<dbReference type="PANTHER" id="PTHR33529">
    <property type="entry name" value="SLR0882 PROTEIN-RELATED"/>
    <property type="match status" value="1"/>
</dbReference>
<evidence type="ECO:0000256" key="5">
    <source>
        <dbReference type="ARBA" id="ARBA00022692"/>
    </source>
</evidence>
<dbReference type="Proteomes" id="UP000244906">
    <property type="component" value="Unassembled WGS sequence"/>
</dbReference>
<feature type="transmembrane region" description="Helical" evidence="9">
    <location>
        <begin position="274"/>
        <end position="292"/>
    </location>
</feature>
<dbReference type="GO" id="GO:0043190">
    <property type="term" value="C:ATP-binding cassette (ABC) transporter complex"/>
    <property type="evidence" value="ECO:0007669"/>
    <property type="project" value="InterPro"/>
</dbReference>
<dbReference type="GO" id="GO:0015920">
    <property type="term" value="P:lipopolysaccharide transport"/>
    <property type="evidence" value="ECO:0007669"/>
    <property type="project" value="TreeGrafter"/>
</dbReference>
<feature type="transmembrane region" description="Helical" evidence="9">
    <location>
        <begin position="65"/>
        <end position="88"/>
    </location>
</feature>
<feature type="transmembrane region" description="Helical" evidence="9">
    <location>
        <begin position="12"/>
        <end position="34"/>
    </location>
</feature>
<dbReference type="InterPro" id="IPR005495">
    <property type="entry name" value="LptG/LptF_permease"/>
</dbReference>
<organism evidence="10 11">
    <name type="scientific">Pelagibaculum spongiae</name>
    <dbReference type="NCBI Taxonomy" id="2080658"/>
    <lineage>
        <taxon>Bacteria</taxon>
        <taxon>Pseudomonadati</taxon>
        <taxon>Pseudomonadota</taxon>
        <taxon>Gammaproteobacteria</taxon>
        <taxon>Oceanospirillales</taxon>
        <taxon>Pelagibaculum</taxon>
    </lineage>
</organism>
<evidence type="ECO:0000256" key="7">
    <source>
        <dbReference type="ARBA" id="ARBA00023136"/>
    </source>
</evidence>
<keyword evidence="5 9" id="KW-0812">Transmembrane</keyword>
<evidence type="ECO:0000313" key="11">
    <source>
        <dbReference type="Proteomes" id="UP000244906"/>
    </source>
</evidence>
<dbReference type="GO" id="GO:0055085">
    <property type="term" value="P:transmembrane transport"/>
    <property type="evidence" value="ECO:0007669"/>
    <property type="project" value="InterPro"/>
</dbReference>
<evidence type="ECO:0000256" key="1">
    <source>
        <dbReference type="ARBA" id="ARBA00002265"/>
    </source>
</evidence>
<reference evidence="10 11" key="1">
    <citation type="submission" date="2018-04" db="EMBL/GenBank/DDBJ databases">
        <title>Thalassorhabdus spongiae gen. nov., sp. nov., isolated from a marine sponge in South-West Iceland.</title>
        <authorList>
            <person name="Knobloch S."/>
            <person name="Daussin A."/>
            <person name="Johannsson R."/>
            <person name="Marteinsson V.T."/>
        </authorList>
    </citation>
    <scope>NUCLEOTIDE SEQUENCE [LARGE SCALE GENOMIC DNA]</scope>
    <source>
        <strain evidence="10 11">Hp12</strain>
    </source>
</reference>
<evidence type="ECO:0000256" key="8">
    <source>
        <dbReference type="ARBA" id="ARBA00026081"/>
    </source>
</evidence>
<evidence type="ECO:0000313" key="10">
    <source>
        <dbReference type="EMBL" id="PVZ65451.1"/>
    </source>
</evidence>
<comment type="subcellular location">
    <subcellularLocation>
        <location evidence="2">Cell membrane</location>
        <topology evidence="2">Multi-pass membrane protein</topology>
    </subcellularLocation>
</comment>
<evidence type="ECO:0000256" key="9">
    <source>
        <dbReference type="SAM" id="Phobius"/>
    </source>
</evidence>
<sequence length="355" mass="39428">MFKLLNIYIGKQVIAATVMVLLGLLALETLFSVVRELDDVGQGSYGYSEVAQVVLAGLPAKIYELFPMAGLMGALVGLGALATSSELTAMRAAGMKLSQLLWAVMQAAILLMVLATALGEGVAPYAQRFSDELRATSRQQVDELTRGSSLWFREKNEFVFVQRVESERQLEKIWRFKLDQDGKLVEVWQADRALRTGSDWALRKVKWTFLGSDSAESGKRESVPWNTSLTPKTLSAMLLDPSLMNARDLNRYLRFAQENGLESSRYELAFWQKISQPLATLVMIFLATPFVFGPLRSKPMGQRLVVGILLGFGFHMVNRTFGAVSLVYGLPAPAGALLPSFLFLAMAVFMLRRVR</sequence>
<dbReference type="Pfam" id="PF03739">
    <property type="entry name" value="LptF_LptG"/>
    <property type="match status" value="1"/>
</dbReference>
<gene>
    <name evidence="10" type="primary">lptG</name>
    <name evidence="10" type="ORF">DC094_18400</name>
</gene>
<evidence type="ECO:0000256" key="6">
    <source>
        <dbReference type="ARBA" id="ARBA00022989"/>
    </source>
</evidence>
<protein>
    <submittedName>
        <fullName evidence="10">LPS export ABC transporter permease LptG</fullName>
    </submittedName>
</protein>
<comment type="similarity">
    <text evidence="3">Belongs to the LptF/LptG family.</text>
</comment>
<dbReference type="PANTHER" id="PTHR33529:SF2">
    <property type="entry name" value="LIPOPOLYSACCHARIDE EXPORT SYSTEM PERMEASE PROTEIN LPTG"/>
    <property type="match status" value="1"/>
</dbReference>
<keyword evidence="6 9" id="KW-1133">Transmembrane helix</keyword>
<comment type="subunit">
    <text evidence="8">Component of the lipopolysaccharide transport and assembly complex. The LptBFG transporter is composed of two ATP-binding proteins (LptB) and two transmembrane proteins (LptF and LptG).</text>
</comment>
<feature type="transmembrane region" description="Helical" evidence="9">
    <location>
        <begin position="100"/>
        <end position="119"/>
    </location>
</feature>
<evidence type="ECO:0000256" key="3">
    <source>
        <dbReference type="ARBA" id="ARBA00007725"/>
    </source>
</evidence>
<dbReference type="RefSeq" id="WP_116688587.1">
    <property type="nucleotide sequence ID" value="NZ_CAWNYD010000010.1"/>
</dbReference>
<feature type="transmembrane region" description="Helical" evidence="9">
    <location>
        <begin position="334"/>
        <end position="351"/>
    </location>
</feature>
<accession>A0A2V1GRQ8</accession>
<keyword evidence="11" id="KW-1185">Reference proteome</keyword>
<evidence type="ECO:0000256" key="4">
    <source>
        <dbReference type="ARBA" id="ARBA00022475"/>
    </source>
</evidence>